<evidence type="ECO:0000313" key="3">
    <source>
        <dbReference type="Proteomes" id="UP001524478"/>
    </source>
</evidence>
<dbReference type="EMBL" id="JANGAC010000004">
    <property type="protein sequence ID" value="MCQ4922912.1"/>
    <property type="molecule type" value="Genomic_DNA"/>
</dbReference>
<keyword evidence="1" id="KW-0472">Membrane</keyword>
<keyword evidence="1" id="KW-1133">Transmembrane helix</keyword>
<reference evidence="2 3" key="1">
    <citation type="submission" date="2022-06" db="EMBL/GenBank/DDBJ databases">
        <title>Isolation of gut microbiota from human fecal samples.</title>
        <authorList>
            <person name="Pamer E.G."/>
            <person name="Barat B."/>
            <person name="Waligurski E."/>
            <person name="Medina S."/>
            <person name="Paddock L."/>
            <person name="Mostad J."/>
        </authorList>
    </citation>
    <scope>NUCLEOTIDE SEQUENCE [LARGE SCALE GENOMIC DNA]</scope>
    <source>
        <strain evidence="2 3">DFI.7.95</strain>
    </source>
</reference>
<evidence type="ECO:0000313" key="2">
    <source>
        <dbReference type="EMBL" id="MCQ4922912.1"/>
    </source>
</evidence>
<sequence>MSKKEYLDRLRISLQGLPTDELEDILSDYNEHFDIGISKGKSEEEISNELGDPREVASNYRTMYRPNYNRNSYNTNASNDTTRKLLVTLLLIGFNLVVVIAPFMSLVALLIGLYGVSVSCIIGGIVILFGFPITIFTPIPSPHILTSISFGIGLLALGALGIILSVYLTKGFYKLVVKYIQWNVETINK</sequence>
<feature type="transmembrane region" description="Helical" evidence="1">
    <location>
        <begin position="111"/>
        <end position="136"/>
    </location>
</feature>
<organism evidence="2 3">
    <name type="scientific">Tissierella carlieri</name>
    <dbReference type="NCBI Taxonomy" id="689904"/>
    <lineage>
        <taxon>Bacteria</taxon>
        <taxon>Bacillati</taxon>
        <taxon>Bacillota</taxon>
        <taxon>Tissierellia</taxon>
        <taxon>Tissierellales</taxon>
        <taxon>Tissierellaceae</taxon>
        <taxon>Tissierella</taxon>
    </lineage>
</organism>
<feature type="transmembrane region" description="Helical" evidence="1">
    <location>
        <begin position="148"/>
        <end position="168"/>
    </location>
</feature>
<accession>A0ABT1S987</accession>
<comment type="caution">
    <text evidence="2">The sequence shown here is derived from an EMBL/GenBank/DDBJ whole genome shotgun (WGS) entry which is preliminary data.</text>
</comment>
<dbReference type="RefSeq" id="WP_256310992.1">
    <property type="nucleotide sequence ID" value="NZ_JANGAC010000004.1"/>
</dbReference>
<keyword evidence="1" id="KW-0812">Transmembrane</keyword>
<keyword evidence="3" id="KW-1185">Reference proteome</keyword>
<protein>
    <submittedName>
        <fullName evidence="2">DUF1700 domain-containing protein</fullName>
    </submittedName>
</protein>
<dbReference type="Proteomes" id="UP001524478">
    <property type="component" value="Unassembled WGS sequence"/>
</dbReference>
<dbReference type="Pfam" id="PF22564">
    <property type="entry name" value="HAAS"/>
    <property type="match status" value="1"/>
</dbReference>
<proteinExistence type="predicted"/>
<gene>
    <name evidence="2" type="ORF">NE686_07445</name>
</gene>
<name>A0ABT1S987_9FIRM</name>
<evidence type="ECO:0000256" key="1">
    <source>
        <dbReference type="SAM" id="Phobius"/>
    </source>
</evidence>
<feature type="transmembrane region" description="Helical" evidence="1">
    <location>
        <begin position="85"/>
        <end position="105"/>
    </location>
</feature>